<dbReference type="PRINTS" id="PR00455">
    <property type="entry name" value="HTHTETR"/>
</dbReference>
<evidence type="ECO:0000259" key="5">
    <source>
        <dbReference type="PROSITE" id="PS50977"/>
    </source>
</evidence>
<dbReference type="PROSITE" id="PS50977">
    <property type="entry name" value="HTH_TETR_2"/>
    <property type="match status" value="1"/>
</dbReference>
<keyword evidence="3" id="KW-0804">Transcription</keyword>
<dbReference type="InterPro" id="IPR050109">
    <property type="entry name" value="HTH-type_TetR-like_transc_reg"/>
</dbReference>
<dbReference type="InterPro" id="IPR001647">
    <property type="entry name" value="HTH_TetR"/>
</dbReference>
<feature type="domain" description="HTH tetR-type" evidence="5">
    <location>
        <begin position="17"/>
        <end position="77"/>
    </location>
</feature>
<dbReference type="STRING" id="1395571.TMS3_0110435"/>
<dbReference type="PANTHER" id="PTHR30055:SF146">
    <property type="entry name" value="HTH-TYPE TRANSCRIPTIONAL DUAL REGULATOR CECR"/>
    <property type="match status" value="1"/>
</dbReference>
<protein>
    <submittedName>
        <fullName evidence="6">TetR family transcriptional regulator</fullName>
    </submittedName>
</protein>
<keyword evidence="1" id="KW-0805">Transcription regulation</keyword>
<feature type="DNA-binding region" description="H-T-H motif" evidence="4">
    <location>
        <begin position="40"/>
        <end position="59"/>
    </location>
</feature>
<dbReference type="GO" id="GO:0003700">
    <property type="term" value="F:DNA-binding transcription factor activity"/>
    <property type="evidence" value="ECO:0007669"/>
    <property type="project" value="TreeGrafter"/>
</dbReference>
<dbReference type="Pfam" id="PF14246">
    <property type="entry name" value="TetR_C_7"/>
    <property type="match status" value="1"/>
</dbReference>
<evidence type="ECO:0000256" key="1">
    <source>
        <dbReference type="ARBA" id="ARBA00023015"/>
    </source>
</evidence>
<dbReference type="Gene3D" id="1.10.357.10">
    <property type="entry name" value="Tetracycline Repressor, domain 2"/>
    <property type="match status" value="1"/>
</dbReference>
<evidence type="ECO:0000313" key="7">
    <source>
        <dbReference type="Proteomes" id="UP000030063"/>
    </source>
</evidence>
<dbReference type="Gene3D" id="1.10.10.60">
    <property type="entry name" value="Homeodomain-like"/>
    <property type="match status" value="1"/>
</dbReference>
<dbReference type="AlphaFoldDB" id="A0A0A1YLV4"/>
<dbReference type="InterPro" id="IPR036271">
    <property type="entry name" value="Tet_transcr_reg_TetR-rel_C_sf"/>
</dbReference>
<dbReference type="InterPro" id="IPR009057">
    <property type="entry name" value="Homeodomain-like_sf"/>
</dbReference>
<dbReference type="InterPro" id="IPR039536">
    <property type="entry name" value="TetR_C_Proteobacteria"/>
</dbReference>
<dbReference type="EMBL" id="AWSQ01000002">
    <property type="protein sequence ID" value="KFX69918.1"/>
    <property type="molecule type" value="Genomic_DNA"/>
</dbReference>
<dbReference type="SUPFAM" id="SSF46689">
    <property type="entry name" value="Homeodomain-like"/>
    <property type="match status" value="1"/>
</dbReference>
<organism evidence="6 7">
    <name type="scientific">Pseudomonas taeanensis MS-3</name>
    <dbReference type="NCBI Taxonomy" id="1395571"/>
    <lineage>
        <taxon>Bacteria</taxon>
        <taxon>Pseudomonadati</taxon>
        <taxon>Pseudomonadota</taxon>
        <taxon>Gammaproteobacteria</taxon>
        <taxon>Pseudomonadales</taxon>
        <taxon>Pseudomonadaceae</taxon>
        <taxon>Pseudomonas</taxon>
    </lineage>
</organism>
<dbReference type="Proteomes" id="UP000030063">
    <property type="component" value="Unassembled WGS sequence"/>
</dbReference>
<dbReference type="eggNOG" id="COG1309">
    <property type="taxonomic scope" value="Bacteria"/>
</dbReference>
<evidence type="ECO:0000256" key="2">
    <source>
        <dbReference type="ARBA" id="ARBA00023125"/>
    </source>
</evidence>
<dbReference type="PANTHER" id="PTHR30055">
    <property type="entry name" value="HTH-TYPE TRANSCRIPTIONAL REGULATOR RUTR"/>
    <property type="match status" value="1"/>
</dbReference>
<keyword evidence="2 4" id="KW-0238">DNA-binding</keyword>
<gene>
    <name evidence="6" type="ORF">TMS3_0110435</name>
</gene>
<sequence>MPNKLLPPSGPGRPKDLVKRQAILDAAKNLFISNGYDGSSMDAIAAEAGVSKLTVYSHFTDKETLFCAAVKSKCEEQLPELFFELAADAPIENVLLTIGRSFNALINSRESVELHRLMVTQATQNPKLSQLFYEAGPQRLLNEMARLLSRAELTGKLRIDDPHCAADQFFSLVKGGANFCLLIGCGEPLQGAAAEQHVQNAVTMFLRAYRPNQAAR</sequence>
<name>A0A0A1YLV4_9PSED</name>
<proteinExistence type="predicted"/>
<dbReference type="RefSeq" id="WP_025165170.1">
    <property type="nucleotide sequence ID" value="NZ_AWSQ01000002.1"/>
</dbReference>
<dbReference type="OrthoDB" id="8535430at2"/>
<accession>A0A0A1YLV4</accession>
<evidence type="ECO:0000256" key="4">
    <source>
        <dbReference type="PROSITE-ProRule" id="PRU00335"/>
    </source>
</evidence>
<reference evidence="6 7" key="1">
    <citation type="journal article" date="2014" name="Genome Announc.">
        <title>Draft Genome Sequence of Petroleum Oil-Degrading Marine Bacterium Pseudomonas taeanensis Strain MS-3, Isolated from a Crude Oil-Contaminated Seashore.</title>
        <authorList>
            <person name="Lee S.Y."/>
            <person name="Kim S.H."/>
            <person name="Lee D.G."/>
            <person name="Shin S."/>
            <person name="Yun S.H."/>
            <person name="Choi C.W."/>
            <person name="Chung Y.H."/>
            <person name="Choi J.S."/>
            <person name="Kahng H.Y."/>
            <person name="Kim S.I."/>
        </authorList>
    </citation>
    <scope>NUCLEOTIDE SEQUENCE [LARGE SCALE GENOMIC DNA]</scope>
    <source>
        <strain evidence="6 7">MS-3</strain>
    </source>
</reference>
<keyword evidence="7" id="KW-1185">Reference proteome</keyword>
<dbReference type="GO" id="GO:0000976">
    <property type="term" value="F:transcription cis-regulatory region binding"/>
    <property type="evidence" value="ECO:0007669"/>
    <property type="project" value="TreeGrafter"/>
</dbReference>
<dbReference type="Pfam" id="PF00440">
    <property type="entry name" value="TetR_N"/>
    <property type="match status" value="1"/>
</dbReference>
<evidence type="ECO:0000313" key="6">
    <source>
        <dbReference type="EMBL" id="KFX69918.1"/>
    </source>
</evidence>
<dbReference type="SUPFAM" id="SSF48498">
    <property type="entry name" value="Tetracyclin repressor-like, C-terminal domain"/>
    <property type="match status" value="1"/>
</dbReference>
<evidence type="ECO:0000256" key="3">
    <source>
        <dbReference type="ARBA" id="ARBA00023163"/>
    </source>
</evidence>
<dbReference type="FunFam" id="1.10.10.60:FF:000141">
    <property type="entry name" value="TetR family transcriptional regulator"/>
    <property type="match status" value="1"/>
</dbReference>
<comment type="caution">
    <text evidence="6">The sequence shown here is derived from an EMBL/GenBank/DDBJ whole genome shotgun (WGS) entry which is preliminary data.</text>
</comment>